<dbReference type="SMART" id="SM00184">
    <property type="entry name" value="RING"/>
    <property type="match status" value="1"/>
</dbReference>
<dbReference type="CDD" id="cd16514">
    <property type="entry name" value="RING-HC_LONFs_rpt2"/>
    <property type="match status" value="1"/>
</dbReference>
<evidence type="ECO:0000313" key="8">
    <source>
        <dbReference type="EMBL" id="KZO97977.1"/>
    </source>
</evidence>
<dbReference type="InterPro" id="IPR003111">
    <property type="entry name" value="Lon_prtase_N"/>
</dbReference>
<protein>
    <recommendedName>
        <fullName evidence="10">LON-domain-containing protein</fullName>
    </recommendedName>
</protein>
<keyword evidence="1" id="KW-0479">Metal-binding</keyword>
<dbReference type="PROSITE" id="PS50089">
    <property type="entry name" value="ZF_RING_2"/>
    <property type="match status" value="1"/>
</dbReference>
<feature type="compositionally biased region" description="Polar residues" evidence="5">
    <location>
        <begin position="1"/>
        <end position="11"/>
    </location>
</feature>
<proteinExistence type="predicted"/>
<keyword evidence="2 4" id="KW-0863">Zinc-finger</keyword>
<dbReference type="SUPFAM" id="SSF57850">
    <property type="entry name" value="RING/U-box"/>
    <property type="match status" value="1"/>
</dbReference>
<dbReference type="PANTHER" id="PTHR23327:SF42">
    <property type="entry name" value="LON PEPTIDASE N-TERMINAL DOMAIN AND RING FINGER PROTEIN C14F5.10C"/>
    <property type="match status" value="1"/>
</dbReference>
<keyword evidence="3" id="KW-0862">Zinc</keyword>
<dbReference type="EMBL" id="KV417277">
    <property type="protein sequence ID" value="KZO97977.1"/>
    <property type="molecule type" value="Genomic_DNA"/>
</dbReference>
<dbReference type="InterPro" id="IPR001841">
    <property type="entry name" value="Znf_RING"/>
</dbReference>
<evidence type="ECO:0008006" key="10">
    <source>
        <dbReference type="Google" id="ProtNLM"/>
    </source>
</evidence>
<dbReference type="AlphaFoldDB" id="A0A167NR78"/>
<dbReference type="PANTHER" id="PTHR23327">
    <property type="entry name" value="RING FINGER PROTEIN 127"/>
    <property type="match status" value="1"/>
</dbReference>
<evidence type="ECO:0000256" key="5">
    <source>
        <dbReference type="SAM" id="MobiDB-lite"/>
    </source>
</evidence>
<dbReference type="SMART" id="SM00464">
    <property type="entry name" value="LON"/>
    <property type="match status" value="1"/>
</dbReference>
<gene>
    <name evidence="8" type="ORF">CALVIDRAFT_479045</name>
</gene>
<reference evidence="8 9" key="1">
    <citation type="journal article" date="2016" name="Mol. Biol. Evol.">
        <title>Comparative Genomics of Early-Diverging Mushroom-Forming Fungi Provides Insights into the Origins of Lignocellulose Decay Capabilities.</title>
        <authorList>
            <person name="Nagy L.G."/>
            <person name="Riley R."/>
            <person name="Tritt A."/>
            <person name="Adam C."/>
            <person name="Daum C."/>
            <person name="Floudas D."/>
            <person name="Sun H."/>
            <person name="Yadav J.S."/>
            <person name="Pangilinan J."/>
            <person name="Larsson K.H."/>
            <person name="Matsuura K."/>
            <person name="Barry K."/>
            <person name="Labutti K."/>
            <person name="Kuo R."/>
            <person name="Ohm R.A."/>
            <person name="Bhattacharya S.S."/>
            <person name="Shirouzu T."/>
            <person name="Yoshinaga Y."/>
            <person name="Martin F.M."/>
            <person name="Grigoriev I.V."/>
            <person name="Hibbett D.S."/>
        </authorList>
    </citation>
    <scope>NUCLEOTIDE SEQUENCE [LARGE SCALE GENOMIC DNA]</scope>
    <source>
        <strain evidence="8 9">TUFC12733</strain>
    </source>
</reference>
<evidence type="ECO:0000256" key="1">
    <source>
        <dbReference type="ARBA" id="ARBA00022723"/>
    </source>
</evidence>
<keyword evidence="9" id="KW-1185">Reference proteome</keyword>
<dbReference type="PROSITE" id="PS51787">
    <property type="entry name" value="LON_N"/>
    <property type="match status" value="1"/>
</dbReference>
<evidence type="ECO:0000256" key="4">
    <source>
        <dbReference type="PROSITE-ProRule" id="PRU00175"/>
    </source>
</evidence>
<dbReference type="Gene3D" id="1.20.58.1480">
    <property type="match status" value="1"/>
</dbReference>
<evidence type="ECO:0000259" key="7">
    <source>
        <dbReference type="PROSITE" id="PS51787"/>
    </source>
</evidence>
<feature type="domain" description="RING-type" evidence="6">
    <location>
        <begin position="257"/>
        <end position="295"/>
    </location>
</feature>
<dbReference type="OrthoDB" id="264917at2759"/>
<dbReference type="STRING" id="1330018.A0A167NR78"/>
<dbReference type="InterPro" id="IPR046336">
    <property type="entry name" value="Lon_prtase_N_sf"/>
</dbReference>
<feature type="region of interest" description="Disordered" evidence="5">
    <location>
        <begin position="1"/>
        <end position="65"/>
    </location>
</feature>
<dbReference type="Pfam" id="PF02190">
    <property type="entry name" value="LON_substr_bdg"/>
    <property type="match status" value="1"/>
</dbReference>
<dbReference type="GO" id="GO:0008270">
    <property type="term" value="F:zinc ion binding"/>
    <property type="evidence" value="ECO:0007669"/>
    <property type="project" value="UniProtKB-KW"/>
</dbReference>
<organism evidence="8 9">
    <name type="scientific">Calocera viscosa (strain TUFC12733)</name>
    <dbReference type="NCBI Taxonomy" id="1330018"/>
    <lineage>
        <taxon>Eukaryota</taxon>
        <taxon>Fungi</taxon>
        <taxon>Dikarya</taxon>
        <taxon>Basidiomycota</taxon>
        <taxon>Agaricomycotina</taxon>
        <taxon>Dacrymycetes</taxon>
        <taxon>Dacrymycetales</taxon>
        <taxon>Dacrymycetaceae</taxon>
        <taxon>Calocera</taxon>
    </lineage>
</organism>
<dbReference type="GO" id="GO:0061630">
    <property type="term" value="F:ubiquitin protein ligase activity"/>
    <property type="evidence" value="ECO:0007669"/>
    <property type="project" value="TreeGrafter"/>
</dbReference>
<dbReference type="Pfam" id="PF13923">
    <property type="entry name" value="zf-C3HC4_2"/>
    <property type="match status" value="1"/>
</dbReference>
<dbReference type="Gene3D" id="3.30.40.10">
    <property type="entry name" value="Zinc/RING finger domain, C3HC4 (zinc finger)"/>
    <property type="match status" value="1"/>
</dbReference>
<feature type="compositionally biased region" description="Low complexity" evidence="5">
    <location>
        <begin position="218"/>
        <end position="238"/>
    </location>
</feature>
<feature type="region of interest" description="Disordered" evidence="5">
    <location>
        <begin position="176"/>
        <end position="244"/>
    </location>
</feature>
<dbReference type="InterPro" id="IPR017907">
    <property type="entry name" value="Znf_RING_CS"/>
</dbReference>
<evidence type="ECO:0000256" key="2">
    <source>
        <dbReference type="ARBA" id="ARBA00022771"/>
    </source>
</evidence>
<feature type="region of interest" description="Disordered" evidence="5">
    <location>
        <begin position="111"/>
        <end position="133"/>
    </location>
</feature>
<name>A0A167NR78_CALVF</name>
<feature type="compositionally biased region" description="Pro residues" evidence="5">
    <location>
        <begin position="117"/>
        <end position="133"/>
    </location>
</feature>
<dbReference type="InterPro" id="IPR015947">
    <property type="entry name" value="PUA-like_sf"/>
</dbReference>
<dbReference type="Proteomes" id="UP000076738">
    <property type="component" value="Unassembled WGS sequence"/>
</dbReference>
<dbReference type="SUPFAM" id="SSF88697">
    <property type="entry name" value="PUA domain-like"/>
    <property type="match status" value="1"/>
</dbReference>
<sequence length="552" mass="60456">MSIYNPLSTTFPEAVAGPSSPTGTPSKGKARRRTRSLTPTASRKRSAEEVITPPRPDGPPLVYPHAPAPPARRAVAASHLLPLLSCPCCPPGSLLRAPTTLLCGHTVCSAHVTSSPGSPPPPQRGPTAPPTLPTCPVPTCVRAASRVRSLDPPPGASSAPVTFYPTPRMDAFLNGGPSGTVIRVPHPRVDTSEPVEDGTPADTPSPRTARPRKRPRRGTLLPPRAPAAAAAAAASAPGDGEADMTPLEKELMGELLCSMCYLLLYEPVTTPCQHTFCAKCLQRSLDHGTACPLCREEMPGFSYHQDHPNNKTILTIILTAFPEGYIERRVQLEQEARNSRLDTPIFYPLLAFPGMPTMLHLFEPRYRLMLRRVMEDKSYRFGAIAQSRTHSEGMEYGTMMEIRSVQMFPDGRSMLETVGTWRFRIVERGYLDGYIVGKIERIDDYPAESTPLLAEVANPTIDELMVKCHAFVDTLRSGSAPWVVQRLDTTYGDAPADPSAYSFWIAAIMPIDEAEKAKLLPIRSTRLRLTLIVHWIEQLSNNWWFSNGCVVA</sequence>
<feature type="domain" description="Lon N-terminal" evidence="7">
    <location>
        <begin position="332"/>
        <end position="540"/>
    </location>
</feature>
<evidence type="ECO:0000256" key="3">
    <source>
        <dbReference type="ARBA" id="ARBA00022833"/>
    </source>
</evidence>
<evidence type="ECO:0000259" key="6">
    <source>
        <dbReference type="PROSITE" id="PS50089"/>
    </source>
</evidence>
<dbReference type="PROSITE" id="PS00518">
    <property type="entry name" value="ZF_RING_1"/>
    <property type="match status" value="1"/>
</dbReference>
<evidence type="ECO:0000313" key="9">
    <source>
        <dbReference type="Proteomes" id="UP000076738"/>
    </source>
</evidence>
<feature type="compositionally biased region" description="Pro residues" evidence="5">
    <location>
        <begin position="53"/>
        <end position="65"/>
    </location>
</feature>
<accession>A0A167NR78</accession>
<dbReference type="Gene3D" id="2.30.130.40">
    <property type="entry name" value="LON domain-like"/>
    <property type="match status" value="1"/>
</dbReference>
<dbReference type="InterPro" id="IPR013083">
    <property type="entry name" value="Znf_RING/FYVE/PHD"/>
</dbReference>